<name>A0A1R0H8B3_9FUNG</name>
<accession>A0A1R0H8B3</accession>
<keyword evidence="2" id="KW-1185">Reference proteome</keyword>
<dbReference type="AlphaFoldDB" id="A0A1R0H8B3"/>
<dbReference type="Proteomes" id="UP000187455">
    <property type="component" value="Unassembled WGS sequence"/>
</dbReference>
<gene>
    <name evidence="1" type="ORF">AYI68_g401</name>
</gene>
<evidence type="ECO:0000313" key="2">
    <source>
        <dbReference type="Proteomes" id="UP000187455"/>
    </source>
</evidence>
<dbReference type="EMBL" id="LSSL01000116">
    <property type="protein sequence ID" value="OLY85415.1"/>
    <property type="molecule type" value="Genomic_DNA"/>
</dbReference>
<organism evidence="1 2">
    <name type="scientific">Smittium mucronatum</name>
    <dbReference type="NCBI Taxonomy" id="133383"/>
    <lineage>
        <taxon>Eukaryota</taxon>
        <taxon>Fungi</taxon>
        <taxon>Fungi incertae sedis</taxon>
        <taxon>Zoopagomycota</taxon>
        <taxon>Kickxellomycotina</taxon>
        <taxon>Harpellomycetes</taxon>
        <taxon>Harpellales</taxon>
        <taxon>Legeriomycetaceae</taxon>
        <taxon>Smittium</taxon>
    </lineage>
</organism>
<comment type="caution">
    <text evidence="1">The sequence shown here is derived from an EMBL/GenBank/DDBJ whole genome shotgun (WGS) entry which is preliminary data.</text>
</comment>
<protein>
    <submittedName>
        <fullName evidence="1">Uncharacterized protein</fullName>
    </submittedName>
</protein>
<proteinExistence type="predicted"/>
<reference evidence="1 2" key="1">
    <citation type="journal article" date="2016" name="Mol. Biol. Evol.">
        <title>Genome-Wide Survey of Gut Fungi (Harpellales) Reveals the First Horizontally Transferred Ubiquitin Gene from a Mosquito Host.</title>
        <authorList>
            <person name="Wang Y."/>
            <person name="White M.M."/>
            <person name="Kvist S."/>
            <person name="Moncalvo J.M."/>
        </authorList>
    </citation>
    <scope>NUCLEOTIDE SEQUENCE [LARGE SCALE GENOMIC DNA]</scope>
    <source>
        <strain evidence="1 2">ALG-7-W6</strain>
    </source>
</reference>
<sequence length="186" mass="21035">MAGPKSPAYTSWCSHLGTATLSVSNGIVTSGQNDDASTLDLINDAPYVWDICAKMFDSILVIENSDVRDIQFILPLYSDSWIGRYLDSKFQDSREFTPNFEIGSRYEVFSLSFADQKANEFSTNKMLPESKSALLPNSRIIKKYTGIDEVIRNIERLSLSDKEKRDLPVDWINNPQSSFTKNGMRI</sequence>
<evidence type="ECO:0000313" key="1">
    <source>
        <dbReference type="EMBL" id="OLY85415.1"/>
    </source>
</evidence>